<evidence type="ECO:0000313" key="10">
    <source>
        <dbReference type="Proteomes" id="UP001180531"/>
    </source>
</evidence>
<name>A0ABU2SK93_9ACTN</name>
<dbReference type="CDD" id="cd06228">
    <property type="entry name" value="M14-like"/>
    <property type="match status" value="1"/>
</dbReference>
<comment type="cofactor">
    <cofactor evidence="1">
        <name>Zn(2+)</name>
        <dbReference type="ChEBI" id="CHEBI:29105"/>
    </cofactor>
</comment>
<evidence type="ECO:0000259" key="8">
    <source>
        <dbReference type="PROSITE" id="PS52035"/>
    </source>
</evidence>
<dbReference type="SUPFAM" id="SSF53187">
    <property type="entry name" value="Zn-dependent exopeptidases"/>
    <property type="match status" value="1"/>
</dbReference>
<dbReference type="Proteomes" id="UP001180531">
    <property type="component" value="Unassembled WGS sequence"/>
</dbReference>
<evidence type="ECO:0000256" key="1">
    <source>
        <dbReference type="ARBA" id="ARBA00001947"/>
    </source>
</evidence>
<keyword evidence="4" id="KW-0378">Hydrolase</keyword>
<sequence>MPYLNIAEVDSASVNLAHAYPDLCELVELPETSVEGVTCHALRMGDHDAGAHDCAVLIGGVHAREWGSCEILVDFAADLLEAYKSGSGLRYGNKSFTADDIRTLLDHLNIVVFPLVNPDGRRYSQTVEPMWRKNRNPAHAPAGGDGECVGVDINRNYDFLFDVAAAFAPTAGVRVSSDPCDPELYQGPHPFSEPETRNVRWLLDDAFPRTRWFVDVHSYSQDMLYVWGDDEDQSDDKSMNFLNPAYNGRRGMADDTEYREYIPKSDLDSATALARSFSEALRGVRGTKYTPKSGFDLYPTCGTSDDYAFSRHITDQDKEKILSYTVEWGTEFQPPWDEMEHVIKDVSAGLLQFCLDAAAMPAEVPAPDQAKP</sequence>
<comment type="similarity">
    <text evidence="2 7">Belongs to the peptidase M14 family.</text>
</comment>
<organism evidence="9 10">
    <name type="scientific">Streptomyces hesseae</name>
    <dbReference type="NCBI Taxonomy" id="3075519"/>
    <lineage>
        <taxon>Bacteria</taxon>
        <taxon>Bacillati</taxon>
        <taxon>Actinomycetota</taxon>
        <taxon>Actinomycetes</taxon>
        <taxon>Kitasatosporales</taxon>
        <taxon>Streptomycetaceae</taxon>
        <taxon>Streptomyces</taxon>
    </lineage>
</organism>
<evidence type="ECO:0000256" key="3">
    <source>
        <dbReference type="ARBA" id="ARBA00022670"/>
    </source>
</evidence>
<reference evidence="9" key="1">
    <citation type="submission" date="2024-05" db="EMBL/GenBank/DDBJ databases">
        <title>30 novel species of actinomycetes from the DSMZ collection.</title>
        <authorList>
            <person name="Nouioui I."/>
        </authorList>
    </citation>
    <scope>NUCLEOTIDE SEQUENCE</scope>
    <source>
        <strain evidence="9">DSM 40473</strain>
    </source>
</reference>
<evidence type="ECO:0000256" key="4">
    <source>
        <dbReference type="ARBA" id="ARBA00022801"/>
    </source>
</evidence>
<dbReference type="SMART" id="SM00631">
    <property type="entry name" value="Zn_pept"/>
    <property type="match status" value="1"/>
</dbReference>
<accession>A0ABU2SK93</accession>
<dbReference type="RefSeq" id="WP_311609660.1">
    <property type="nucleotide sequence ID" value="NZ_JAVRFI010000004.1"/>
</dbReference>
<feature type="active site" description="Proton donor/acceptor" evidence="7">
    <location>
        <position position="327"/>
    </location>
</feature>
<dbReference type="PROSITE" id="PS52035">
    <property type="entry name" value="PEPTIDASE_M14"/>
    <property type="match status" value="1"/>
</dbReference>
<keyword evidence="5" id="KW-0862">Zinc</keyword>
<dbReference type="PANTHER" id="PTHR11705">
    <property type="entry name" value="PROTEASE FAMILY M14 CARBOXYPEPTIDASE A,B"/>
    <property type="match status" value="1"/>
</dbReference>
<evidence type="ECO:0000256" key="2">
    <source>
        <dbReference type="ARBA" id="ARBA00005988"/>
    </source>
</evidence>
<protein>
    <submittedName>
        <fullName evidence="9">M14 family metallopeptidase</fullName>
    </submittedName>
</protein>
<evidence type="ECO:0000313" key="9">
    <source>
        <dbReference type="EMBL" id="MDT0449396.1"/>
    </source>
</evidence>
<dbReference type="Pfam" id="PF00246">
    <property type="entry name" value="Peptidase_M14"/>
    <property type="match status" value="1"/>
</dbReference>
<dbReference type="PANTHER" id="PTHR11705:SF143">
    <property type="entry name" value="SLL0236 PROTEIN"/>
    <property type="match status" value="1"/>
</dbReference>
<dbReference type="EMBL" id="JAVRFI010000004">
    <property type="protein sequence ID" value="MDT0449396.1"/>
    <property type="molecule type" value="Genomic_DNA"/>
</dbReference>
<dbReference type="Gene3D" id="3.40.630.10">
    <property type="entry name" value="Zn peptidases"/>
    <property type="match status" value="1"/>
</dbReference>
<evidence type="ECO:0000256" key="7">
    <source>
        <dbReference type="PROSITE-ProRule" id="PRU01379"/>
    </source>
</evidence>
<keyword evidence="6" id="KW-0482">Metalloprotease</keyword>
<evidence type="ECO:0000256" key="6">
    <source>
        <dbReference type="ARBA" id="ARBA00023049"/>
    </source>
</evidence>
<evidence type="ECO:0000256" key="5">
    <source>
        <dbReference type="ARBA" id="ARBA00022833"/>
    </source>
</evidence>
<feature type="domain" description="Peptidase M14" evidence="8">
    <location>
        <begin position="2"/>
        <end position="357"/>
    </location>
</feature>
<proteinExistence type="inferred from homology"/>
<keyword evidence="10" id="KW-1185">Reference proteome</keyword>
<keyword evidence="3" id="KW-0645">Protease</keyword>
<gene>
    <name evidence="9" type="ORF">RM609_09940</name>
</gene>
<comment type="caution">
    <text evidence="9">The sequence shown here is derived from an EMBL/GenBank/DDBJ whole genome shotgun (WGS) entry which is preliminary data.</text>
</comment>
<dbReference type="InterPro" id="IPR000834">
    <property type="entry name" value="Peptidase_M14"/>
</dbReference>